<dbReference type="GO" id="GO:0008234">
    <property type="term" value="F:cysteine-type peptidase activity"/>
    <property type="evidence" value="ECO:0007669"/>
    <property type="project" value="InterPro"/>
</dbReference>
<evidence type="ECO:0000313" key="2">
    <source>
        <dbReference type="EMBL" id="QHT15227.1"/>
    </source>
</evidence>
<dbReference type="SUPFAM" id="SSF54001">
    <property type="entry name" value="Cysteine proteinases"/>
    <property type="match status" value="1"/>
</dbReference>
<protein>
    <recommendedName>
        <fullName evidence="1">Peptidase C1A papain C-terminal domain-containing protein</fullName>
    </recommendedName>
</protein>
<dbReference type="Pfam" id="PF00112">
    <property type="entry name" value="Peptidase_C1"/>
    <property type="match status" value="1"/>
</dbReference>
<dbReference type="SMART" id="SM00645">
    <property type="entry name" value="Pept_C1"/>
    <property type="match status" value="1"/>
</dbReference>
<dbReference type="InterPro" id="IPR038765">
    <property type="entry name" value="Papain-like_cys_pep_sf"/>
</dbReference>
<feature type="domain" description="Peptidase C1A papain C-terminal" evidence="1">
    <location>
        <begin position="54"/>
        <end position="258"/>
    </location>
</feature>
<dbReference type="InterPro" id="IPR025660">
    <property type="entry name" value="Pept_his_AS"/>
</dbReference>
<reference evidence="2" key="1">
    <citation type="journal article" date="2020" name="Nature">
        <title>Giant virus diversity and host interactions through global metagenomics.</title>
        <authorList>
            <person name="Schulz F."/>
            <person name="Roux S."/>
            <person name="Paez-Espino D."/>
            <person name="Jungbluth S."/>
            <person name="Walsh D.A."/>
            <person name="Denef V.J."/>
            <person name="McMahon K.D."/>
            <person name="Konstantinidis K.T."/>
            <person name="Eloe-Fadrosh E.A."/>
            <person name="Kyrpides N.C."/>
            <person name="Woyke T."/>
        </authorList>
    </citation>
    <scope>NUCLEOTIDE SEQUENCE</scope>
    <source>
        <strain evidence="2">GVMAG-M-3300023174-144</strain>
    </source>
</reference>
<dbReference type="Gene3D" id="3.90.70.10">
    <property type="entry name" value="Cysteine proteinases"/>
    <property type="match status" value="1"/>
</dbReference>
<dbReference type="InterPro" id="IPR000668">
    <property type="entry name" value="Peptidase_C1A_C"/>
</dbReference>
<evidence type="ECO:0000259" key="1">
    <source>
        <dbReference type="SMART" id="SM00645"/>
    </source>
</evidence>
<dbReference type="AlphaFoldDB" id="A0A6C0DFD0"/>
<organism evidence="2">
    <name type="scientific">viral metagenome</name>
    <dbReference type="NCBI Taxonomy" id="1070528"/>
    <lineage>
        <taxon>unclassified sequences</taxon>
        <taxon>metagenomes</taxon>
        <taxon>organismal metagenomes</taxon>
    </lineage>
</organism>
<dbReference type="PROSITE" id="PS00639">
    <property type="entry name" value="THIOL_PROTEASE_HIS"/>
    <property type="match status" value="1"/>
</dbReference>
<dbReference type="GO" id="GO:0006508">
    <property type="term" value="P:proteolysis"/>
    <property type="evidence" value="ECO:0007669"/>
    <property type="project" value="InterPro"/>
</dbReference>
<name>A0A6C0DFD0_9ZZZZ</name>
<dbReference type="EMBL" id="MN739603">
    <property type="protein sequence ID" value="QHT15227.1"/>
    <property type="molecule type" value="Genomic_DNA"/>
</dbReference>
<dbReference type="CDD" id="cd02619">
    <property type="entry name" value="Peptidase_C1"/>
    <property type="match status" value="1"/>
</dbReference>
<accession>A0A6C0DFD0</accession>
<sequence length="273" mass="30877">MSLSHLNCRLNYKFQKKDDRDHTYKTEAHPELTHLQVTSITRKGIVSKKTSKVAPTSYNVTGLPSIIDQGNIGSCVTNAFSYCVSKQTNKSLNLSRLFLYAICRCLDYTSLDMDDGTTVRTACQSIKGYGVCRESVYPYITYKYANLPPRIVFTSSKKFQKFTYTFVNQDLDTFKNCLYNNNTPIIFGFMVYSSFMSLNVANTGIVPNPDTATETLEGGHCMCIVGYNDTTQLFKCANSWGKNWGDAGYCYLPYAYILDPNLASDFCFTQFVY</sequence>
<proteinExistence type="predicted"/>